<dbReference type="EMBL" id="SWLB01000005">
    <property type="protein sequence ID" value="KAF3338754.1"/>
    <property type="molecule type" value="Genomic_DNA"/>
</dbReference>
<keyword evidence="2" id="KW-1133">Transmembrane helix</keyword>
<sequence>MNACSIICTCKNTSGTRLNCHLISTLYQIQKQFKPSVGPTMSKREPGYYLSSGLYVSGRPDIPKEKNAVSSSIAAPYTGGDVKNSQELGKMFDIPAADPARPKKSGPIYGSGTRQKSGPMSGPRQKSGPVSGPQSGTGTGLAKQKSTSGPINKHGDPIKRSGPLSGGSTPMTAPLLPATGLITSGPLKSSGPLVESVVPGSSSNFTRQSSSFINNPAVTKFSRKSNNGRVKQGLPKVLVGLMVVLFLVGFGAGAFIFYAVRNVVLLAVVGVVFVVVLGLWGWNWWRGPRTVLGFMKRHADAELRSAKDGQLVKVTGIVTCGNVPLETSFQKVPRCVYTSTGCCSKSRKVFSWENRFVERHVVDFYVSDFQSGLRALIKAGNGAKVIPFVDECTVSDTNTTKNKNLPPELVQWLAQRNLYSDKCSMRIREGFIKEGSTVSVMGVVKRHDSVLMIVPPSEPVSTGCQWARCLLPTTLDGIVVLCKEASEVDVIPV</sequence>
<dbReference type="AlphaFoldDB" id="A0A833RCB3"/>
<feature type="transmembrane region" description="Helical" evidence="2">
    <location>
        <begin position="237"/>
        <end position="258"/>
    </location>
</feature>
<feature type="transmembrane region" description="Helical" evidence="2">
    <location>
        <begin position="264"/>
        <end position="285"/>
    </location>
</feature>
<keyword evidence="4" id="KW-1185">Reference proteome</keyword>
<accession>A0A833RCB3</accession>
<protein>
    <recommendedName>
        <fullName evidence="5">Ubiquitin-specific protease family C19-related protein</fullName>
    </recommendedName>
</protein>
<keyword evidence="2" id="KW-0812">Transmembrane</keyword>
<dbReference type="Proteomes" id="UP000623129">
    <property type="component" value="Unassembled WGS sequence"/>
</dbReference>
<name>A0A833RCB3_9POAL</name>
<comment type="caution">
    <text evidence="3">The sequence shown here is derived from an EMBL/GenBank/DDBJ whole genome shotgun (WGS) entry which is preliminary data.</text>
</comment>
<evidence type="ECO:0000256" key="2">
    <source>
        <dbReference type="SAM" id="Phobius"/>
    </source>
</evidence>
<proteinExistence type="predicted"/>
<feature type="region of interest" description="Disordered" evidence="1">
    <location>
        <begin position="93"/>
        <end position="172"/>
    </location>
</feature>
<dbReference type="OrthoDB" id="1899156at2759"/>
<evidence type="ECO:0000313" key="4">
    <source>
        <dbReference type="Proteomes" id="UP000623129"/>
    </source>
</evidence>
<dbReference type="InterPro" id="IPR040339">
    <property type="entry name" value="At1g16860-like"/>
</dbReference>
<organism evidence="3 4">
    <name type="scientific">Carex littledalei</name>
    <dbReference type="NCBI Taxonomy" id="544730"/>
    <lineage>
        <taxon>Eukaryota</taxon>
        <taxon>Viridiplantae</taxon>
        <taxon>Streptophyta</taxon>
        <taxon>Embryophyta</taxon>
        <taxon>Tracheophyta</taxon>
        <taxon>Spermatophyta</taxon>
        <taxon>Magnoliopsida</taxon>
        <taxon>Liliopsida</taxon>
        <taxon>Poales</taxon>
        <taxon>Cyperaceae</taxon>
        <taxon>Cyperoideae</taxon>
        <taxon>Cariceae</taxon>
        <taxon>Carex</taxon>
        <taxon>Carex subgen. Euthyceras</taxon>
    </lineage>
</organism>
<dbReference type="PANTHER" id="PTHR33709">
    <property type="entry name" value="OSJNBA0035M09.9 PROTEIN"/>
    <property type="match status" value="1"/>
</dbReference>
<gene>
    <name evidence="3" type="ORF">FCM35_KLT17591</name>
</gene>
<evidence type="ECO:0000256" key="1">
    <source>
        <dbReference type="SAM" id="MobiDB-lite"/>
    </source>
</evidence>
<evidence type="ECO:0008006" key="5">
    <source>
        <dbReference type="Google" id="ProtNLM"/>
    </source>
</evidence>
<evidence type="ECO:0000313" key="3">
    <source>
        <dbReference type="EMBL" id="KAF3338754.1"/>
    </source>
</evidence>
<keyword evidence="2" id="KW-0472">Membrane</keyword>
<dbReference type="PANTHER" id="PTHR33709:SF4">
    <property type="entry name" value="OS08G0230200 PROTEIN"/>
    <property type="match status" value="1"/>
</dbReference>
<reference evidence="3" key="1">
    <citation type="submission" date="2020-01" db="EMBL/GenBank/DDBJ databases">
        <title>Genome sequence of Kobresia littledalei, the first chromosome-level genome in the family Cyperaceae.</title>
        <authorList>
            <person name="Qu G."/>
        </authorList>
    </citation>
    <scope>NUCLEOTIDE SEQUENCE</scope>
    <source>
        <strain evidence="3">C.B.Clarke</strain>
        <tissue evidence="3">Leaf</tissue>
    </source>
</reference>